<sequence length="332" mass="36121">MKFVDAHSDFGIRFIQSPRARYGDVMTSEHLPVLKSGGVALEVMTVGGDFAVDDLDLADPVDAFRVIEAVLREEEHAEAWQVVRNRGDLQEIANGTGTGLLLHIEGAALLRKDLALLKTFYRLGVRSFAFTHNLRNDFGDGCLEPSNGGFSLAGRTVLKELAKLPMVLDLAHAGERLFEEAAASYPKPFVTSHAGVKGITDHPRNLSDHQLRLIRDAGGVLGVALVAAFIHTPPAEASIDSLLDHICYAAERIGSEHIGIGPDFTYFYPEAVERLRERLGMDPGTIMFPPHLDSPAGFPLLAEALSNRGFSQSEIQGICGENLIRLFGSLLQ</sequence>
<dbReference type="EMBL" id="CP002116">
    <property type="protein sequence ID" value="ADK82188.1"/>
    <property type="molecule type" value="Genomic_DNA"/>
</dbReference>
<dbReference type="eggNOG" id="COG2355">
    <property type="taxonomic scope" value="Bacteria"/>
</dbReference>
<dbReference type="EC" id="3.4.13.19" evidence="1"/>
<keyword evidence="1" id="KW-0645">Protease</keyword>
<dbReference type="Proteomes" id="UP000002318">
    <property type="component" value="Chromosome"/>
</dbReference>
<dbReference type="PANTHER" id="PTHR10443">
    <property type="entry name" value="MICROSOMAL DIPEPTIDASE"/>
    <property type="match status" value="1"/>
</dbReference>
<dbReference type="OrthoDB" id="9804920at2"/>
<name>E1R4V0_SEDSS</name>
<protein>
    <submittedName>
        <fullName evidence="1">Membrane dipeptidase</fullName>
        <ecNumber evidence="1">3.4.13.19</ecNumber>
    </submittedName>
</protein>
<dbReference type="PROSITE" id="PS00869">
    <property type="entry name" value="RENAL_DIPEPTIDASE_1"/>
    <property type="match status" value="1"/>
</dbReference>
<accession>E1R4V0</accession>
<dbReference type="GO" id="GO:0006508">
    <property type="term" value="P:proteolysis"/>
    <property type="evidence" value="ECO:0007669"/>
    <property type="project" value="InterPro"/>
</dbReference>
<dbReference type="HOGENOM" id="CLU_031404_2_0_12"/>
<dbReference type="KEGG" id="ssm:Spirs_3088"/>
<dbReference type="InterPro" id="IPR032466">
    <property type="entry name" value="Metal_Hydrolase"/>
</dbReference>
<dbReference type="InterPro" id="IPR008257">
    <property type="entry name" value="Pept_M19"/>
</dbReference>
<evidence type="ECO:0000313" key="2">
    <source>
        <dbReference type="Proteomes" id="UP000002318"/>
    </source>
</evidence>
<keyword evidence="2" id="KW-1185">Reference proteome</keyword>
<dbReference type="Gene3D" id="3.20.20.140">
    <property type="entry name" value="Metal-dependent hydrolases"/>
    <property type="match status" value="1"/>
</dbReference>
<dbReference type="PROSITE" id="PS51365">
    <property type="entry name" value="RENAL_DIPEPTIDASE_2"/>
    <property type="match status" value="1"/>
</dbReference>
<evidence type="ECO:0000313" key="1">
    <source>
        <dbReference type="EMBL" id="ADK82188.1"/>
    </source>
</evidence>
<dbReference type="Pfam" id="PF01244">
    <property type="entry name" value="Peptidase_M19"/>
    <property type="match status" value="1"/>
</dbReference>
<dbReference type="GO" id="GO:0070573">
    <property type="term" value="F:metallodipeptidase activity"/>
    <property type="evidence" value="ECO:0007669"/>
    <property type="project" value="InterPro"/>
</dbReference>
<dbReference type="SUPFAM" id="SSF51556">
    <property type="entry name" value="Metallo-dependent hydrolases"/>
    <property type="match status" value="1"/>
</dbReference>
<gene>
    <name evidence="1" type="ordered locus">Spirs_3088</name>
</gene>
<dbReference type="STRING" id="573413.Spirs_3088"/>
<keyword evidence="1" id="KW-0378">Hydrolase</keyword>
<dbReference type="AlphaFoldDB" id="E1R4V0"/>
<dbReference type="InterPro" id="IPR000180">
    <property type="entry name" value="Dipep_AS"/>
</dbReference>
<proteinExistence type="predicted"/>
<dbReference type="PANTHER" id="PTHR10443:SF12">
    <property type="entry name" value="DIPEPTIDASE"/>
    <property type="match status" value="1"/>
</dbReference>
<organism evidence="1 2">
    <name type="scientific">Sediminispirochaeta smaragdinae (strain DSM 11293 / JCM 15392 / SEBR 4228)</name>
    <name type="common">Spirochaeta smaragdinae</name>
    <dbReference type="NCBI Taxonomy" id="573413"/>
    <lineage>
        <taxon>Bacteria</taxon>
        <taxon>Pseudomonadati</taxon>
        <taxon>Spirochaetota</taxon>
        <taxon>Spirochaetia</taxon>
        <taxon>Spirochaetales</taxon>
        <taxon>Spirochaetaceae</taxon>
        <taxon>Sediminispirochaeta</taxon>
    </lineage>
</organism>
<keyword evidence="1" id="KW-0224">Dipeptidase</keyword>
<reference evidence="1 2" key="1">
    <citation type="journal article" date="2010" name="Stand. Genomic Sci.">
        <title>Complete genome sequence of Spirochaeta smaragdinae type strain (SEBR 4228).</title>
        <authorList>
            <person name="Mavromatis K."/>
            <person name="Yasawong M."/>
            <person name="Chertkov O."/>
            <person name="Lapidus A."/>
            <person name="Lucas S."/>
            <person name="Nolan M."/>
            <person name="Del Rio T.G."/>
            <person name="Tice H."/>
            <person name="Cheng J.F."/>
            <person name="Pitluck S."/>
            <person name="Liolios K."/>
            <person name="Ivanova N."/>
            <person name="Tapia R."/>
            <person name="Han C."/>
            <person name="Bruce D."/>
            <person name="Goodwin L."/>
            <person name="Pati A."/>
            <person name="Chen A."/>
            <person name="Palaniappan K."/>
            <person name="Land M."/>
            <person name="Hauser L."/>
            <person name="Chang Y.J."/>
            <person name="Jeffries C.D."/>
            <person name="Detter J.C."/>
            <person name="Rohde M."/>
            <person name="Brambilla E."/>
            <person name="Spring S."/>
            <person name="Goker M."/>
            <person name="Sikorski J."/>
            <person name="Woyke T."/>
            <person name="Bristow J."/>
            <person name="Eisen J.A."/>
            <person name="Markowitz V."/>
            <person name="Hugenholtz P."/>
            <person name="Klenk H.P."/>
            <person name="Kyrpides N.C."/>
        </authorList>
    </citation>
    <scope>NUCLEOTIDE SEQUENCE [LARGE SCALE GENOMIC DNA]</scope>
    <source>
        <strain evidence="2">DSM 11293 / JCM 15392 / SEBR 4228</strain>
    </source>
</reference>